<keyword evidence="2" id="KW-1185">Reference proteome</keyword>
<proteinExistence type="predicted"/>
<organism evidence="1 2">
    <name type="scientific">Xenoophorus captivus</name>
    <dbReference type="NCBI Taxonomy" id="1517983"/>
    <lineage>
        <taxon>Eukaryota</taxon>
        <taxon>Metazoa</taxon>
        <taxon>Chordata</taxon>
        <taxon>Craniata</taxon>
        <taxon>Vertebrata</taxon>
        <taxon>Euteleostomi</taxon>
        <taxon>Actinopterygii</taxon>
        <taxon>Neopterygii</taxon>
        <taxon>Teleostei</taxon>
        <taxon>Neoteleostei</taxon>
        <taxon>Acanthomorphata</taxon>
        <taxon>Ovalentaria</taxon>
        <taxon>Atherinomorphae</taxon>
        <taxon>Cyprinodontiformes</taxon>
        <taxon>Goodeidae</taxon>
        <taxon>Xenoophorus</taxon>
    </lineage>
</organism>
<evidence type="ECO:0000313" key="2">
    <source>
        <dbReference type="Proteomes" id="UP001434883"/>
    </source>
</evidence>
<reference evidence="1 2" key="1">
    <citation type="submission" date="2021-06" db="EMBL/GenBank/DDBJ databases">
        <authorList>
            <person name="Palmer J.M."/>
        </authorList>
    </citation>
    <scope>NUCLEOTIDE SEQUENCE [LARGE SCALE GENOMIC DNA]</scope>
    <source>
        <strain evidence="1 2">XC_2019</strain>
        <tissue evidence="1">Muscle</tissue>
    </source>
</reference>
<gene>
    <name evidence="1" type="ORF">XENOCAPTIV_003646</name>
</gene>
<accession>A0ABV0QQV8</accession>
<evidence type="ECO:0000313" key="1">
    <source>
        <dbReference type="EMBL" id="MEQ2197811.1"/>
    </source>
</evidence>
<name>A0ABV0QQV8_9TELE</name>
<protein>
    <submittedName>
        <fullName evidence="1">Uncharacterized protein</fullName>
    </submittedName>
</protein>
<comment type="caution">
    <text evidence="1">The sequence shown here is derived from an EMBL/GenBank/DDBJ whole genome shotgun (WGS) entry which is preliminary data.</text>
</comment>
<dbReference type="EMBL" id="JAHRIN010018181">
    <property type="protein sequence ID" value="MEQ2197811.1"/>
    <property type="molecule type" value="Genomic_DNA"/>
</dbReference>
<dbReference type="Proteomes" id="UP001434883">
    <property type="component" value="Unassembled WGS sequence"/>
</dbReference>
<sequence>AEEVEEQRSPFWGSRLAIPLPGTGLRCYTLSPSVSHQLGIEDTSIPSESVSGAAHFLCPVQHSSMLPRQAFCSPFDSELPVCSFFCRRRRRCQDTVPPVVEVWTGTSFSLSGVVSDFVSVPNLAPVITQCPLVAPGGRMRHPVLPQCSLEILHKLFPVPKVNLPLLHGSSPVWLLLGLLILKPVSRTLQCF</sequence>
<feature type="non-terminal residue" evidence="1">
    <location>
        <position position="1"/>
    </location>
</feature>